<gene>
    <name evidence="1" type="ORF">PIB30_001049</name>
</gene>
<comment type="caution">
    <text evidence="1">The sequence shown here is derived from an EMBL/GenBank/DDBJ whole genome shotgun (WGS) entry which is preliminary data.</text>
</comment>
<sequence length="106" mass="12551">MARRYSEIVIRVYPNGTLKKGPDVVEFHSPDQVVFMMWLVETLSDLHKTFLKNIRLPERTHHQDGLQISCCAPRQIMSLQVFWLINDEHVQTMFKSHERILTDQVM</sequence>
<proteinExistence type="predicted"/>
<reference evidence="1 2" key="1">
    <citation type="journal article" date="2023" name="Plants (Basel)">
        <title>Bridging the Gap: Combining Genomics and Transcriptomics Approaches to Understand Stylosanthes scabra, an Orphan Legume from the Brazilian Caatinga.</title>
        <authorList>
            <person name="Ferreira-Neto J.R.C."/>
            <person name="da Silva M.D."/>
            <person name="Binneck E."/>
            <person name="de Melo N.F."/>
            <person name="da Silva R.H."/>
            <person name="de Melo A.L.T.M."/>
            <person name="Pandolfi V."/>
            <person name="Bustamante F.O."/>
            <person name="Brasileiro-Vidal A.C."/>
            <person name="Benko-Iseppon A.M."/>
        </authorList>
    </citation>
    <scope>NUCLEOTIDE SEQUENCE [LARGE SCALE GENOMIC DNA]</scope>
    <source>
        <tissue evidence="1">Leaves</tissue>
    </source>
</reference>
<keyword evidence="2" id="KW-1185">Reference proteome</keyword>
<organism evidence="1 2">
    <name type="scientific">Stylosanthes scabra</name>
    <dbReference type="NCBI Taxonomy" id="79078"/>
    <lineage>
        <taxon>Eukaryota</taxon>
        <taxon>Viridiplantae</taxon>
        <taxon>Streptophyta</taxon>
        <taxon>Embryophyta</taxon>
        <taxon>Tracheophyta</taxon>
        <taxon>Spermatophyta</taxon>
        <taxon>Magnoliopsida</taxon>
        <taxon>eudicotyledons</taxon>
        <taxon>Gunneridae</taxon>
        <taxon>Pentapetalae</taxon>
        <taxon>rosids</taxon>
        <taxon>fabids</taxon>
        <taxon>Fabales</taxon>
        <taxon>Fabaceae</taxon>
        <taxon>Papilionoideae</taxon>
        <taxon>50 kb inversion clade</taxon>
        <taxon>dalbergioids sensu lato</taxon>
        <taxon>Dalbergieae</taxon>
        <taxon>Pterocarpus clade</taxon>
        <taxon>Stylosanthes</taxon>
    </lineage>
</organism>
<protein>
    <submittedName>
        <fullName evidence="1">Uncharacterized protein</fullName>
    </submittedName>
</protein>
<name>A0ABU6T3C9_9FABA</name>
<dbReference type="EMBL" id="JASCZI010090623">
    <property type="protein sequence ID" value="MED6142850.1"/>
    <property type="molecule type" value="Genomic_DNA"/>
</dbReference>
<evidence type="ECO:0000313" key="1">
    <source>
        <dbReference type="EMBL" id="MED6142850.1"/>
    </source>
</evidence>
<dbReference type="Proteomes" id="UP001341840">
    <property type="component" value="Unassembled WGS sequence"/>
</dbReference>
<accession>A0ABU6T3C9</accession>
<evidence type="ECO:0000313" key="2">
    <source>
        <dbReference type="Proteomes" id="UP001341840"/>
    </source>
</evidence>